<evidence type="ECO:0000259" key="7">
    <source>
        <dbReference type="PROSITE" id="PS50908"/>
    </source>
</evidence>
<evidence type="ECO:0000256" key="1">
    <source>
        <dbReference type="ARBA" id="ARBA00004496"/>
    </source>
</evidence>
<dbReference type="InterPro" id="IPR023582">
    <property type="entry name" value="Impact"/>
</dbReference>
<keyword evidence="5" id="KW-0810">Translation regulation</keyword>
<dbReference type="VEuPathDB" id="FungiDB:PADG_05725"/>
<dbReference type="InterPro" id="IPR001498">
    <property type="entry name" value="Impact_N"/>
</dbReference>
<dbReference type="InterPro" id="IPR020568">
    <property type="entry name" value="Ribosomal_Su5_D2-typ_SF"/>
</dbReference>
<proteinExistence type="inferred from homology"/>
<dbReference type="AlphaFoldDB" id="A0A1D2JLE1"/>
<comment type="subcellular location">
    <subcellularLocation>
        <location evidence="1">Cytoplasm</location>
    </subcellularLocation>
</comment>
<dbReference type="EMBL" id="LZYO01000036">
    <property type="protein sequence ID" value="ODH41022.1"/>
    <property type="molecule type" value="Genomic_DNA"/>
</dbReference>
<dbReference type="VEuPathDB" id="FungiDB:PABG_05414"/>
<evidence type="ECO:0000256" key="2">
    <source>
        <dbReference type="ARBA" id="ARBA00007665"/>
    </source>
</evidence>
<dbReference type="SUPFAM" id="SSF54211">
    <property type="entry name" value="Ribosomal protein S5 domain 2-like"/>
    <property type="match status" value="1"/>
</dbReference>
<protein>
    <recommendedName>
        <fullName evidence="7">RWD domain-containing protein</fullName>
    </recommendedName>
</protein>
<dbReference type="VEuPathDB" id="FungiDB:PABG_05413"/>
<dbReference type="VEuPathDB" id="FungiDB:PADG_11970"/>
<keyword evidence="6" id="KW-0346">Stress response</keyword>
<sequence length="449" mass="50288">MVASIIVGSDNQNSQEYPSVDGYRGHSYKYSIAWKADGWVRWLEGLRVGYEKRMQNMCMILEEWRFIIGHSSPSSFDTDDYGNRNDDFDDDVVGDDGWQFLLKTPMYTFQFPRDGMFVWVLEGNLVLWIPEEPLTTMTSRLNDELAEEIDSVNAIYGSSTIIPTSNSSGYFPSGPEQLPLTTTIVLSIPDHSDFSFLIAFDEKYPATPPRVIGTASTSSRGEGEKWLNVLRNSVKKVWQKGFVCLYDVIEDCAERFSEMRAGEFEEPSREDGALVSGSRDINVPPQSLHASFGLDNPPDWVLSDPITEKKSVFIARAARVQSRETAKKYLDYLLGTEKKVASATHNITAWRIRQKPATGSSGAPAGEETIFQDFDDDGETAAGGRLLHLMQLMDVWDVVVVVTRWYGGVKLGPDRFRIINMTARDALLKGGFTKSEASSTKEKGKKKGK</sequence>
<dbReference type="Gene3D" id="3.30.230.30">
    <property type="entry name" value="Impact, N-terminal domain"/>
    <property type="match status" value="1"/>
</dbReference>
<dbReference type="PROSITE" id="PS50908">
    <property type="entry name" value="RWD"/>
    <property type="match status" value="1"/>
</dbReference>
<dbReference type="SUPFAM" id="SSF54495">
    <property type="entry name" value="UBC-like"/>
    <property type="match status" value="1"/>
</dbReference>
<dbReference type="InterPro" id="IPR036956">
    <property type="entry name" value="Impact_N_sf"/>
</dbReference>
<dbReference type="InterPro" id="IPR020569">
    <property type="entry name" value="UPF0029_Impact_CS"/>
</dbReference>
<dbReference type="GO" id="GO:0006446">
    <property type="term" value="P:regulation of translational initiation"/>
    <property type="evidence" value="ECO:0007669"/>
    <property type="project" value="TreeGrafter"/>
</dbReference>
<evidence type="ECO:0000256" key="3">
    <source>
        <dbReference type="ARBA" id="ARBA00022490"/>
    </source>
</evidence>
<dbReference type="Gene3D" id="3.90.1150.10">
    <property type="entry name" value="Aspartate Aminotransferase, domain 1"/>
    <property type="match status" value="1"/>
</dbReference>
<dbReference type="PANTHER" id="PTHR16301">
    <property type="entry name" value="IMPACT-RELATED"/>
    <property type="match status" value="1"/>
</dbReference>
<dbReference type="InterPro" id="IPR016135">
    <property type="entry name" value="UBQ-conjugating_enzyme/RWD"/>
</dbReference>
<dbReference type="GO" id="GO:0140469">
    <property type="term" value="P:GCN2-mediated signaling"/>
    <property type="evidence" value="ECO:0007669"/>
    <property type="project" value="TreeGrafter"/>
</dbReference>
<accession>A0A1D2JLE1</accession>
<dbReference type="PANTHER" id="PTHR16301:SF25">
    <property type="entry name" value="PROTEIN IMPACT"/>
    <property type="match status" value="1"/>
</dbReference>
<evidence type="ECO:0000313" key="8">
    <source>
        <dbReference type="EMBL" id="ODH41022.1"/>
    </source>
</evidence>
<dbReference type="InterPro" id="IPR006575">
    <property type="entry name" value="RWD_dom"/>
</dbReference>
<organism evidence="8 9">
    <name type="scientific">Paracoccidioides brasiliensis</name>
    <dbReference type="NCBI Taxonomy" id="121759"/>
    <lineage>
        <taxon>Eukaryota</taxon>
        <taxon>Fungi</taxon>
        <taxon>Dikarya</taxon>
        <taxon>Ascomycota</taxon>
        <taxon>Pezizomycotina</taxon>
        <taxon>Eurotiomycetes</taxon>
        <taxon>Eurotiomycetidae</taxon>
        <taxon>Onygenales</taxon>
        <taxon>Ajellomycetaceae</taxon>
        <taxon>Paracoccidioides</taxon>
    </lineage>
</organism>
<comment type="caution">
    <text evidence="8">The sequence shown here is derived from an EMBL/GenBank/DDBJ whole genome shotgun (WGS) entry which is preliminary data.</text>
</comment>
<keyword evidence="4" id="KW-0678">Repressor</keyword>
<dbReference type="CDD" id="cd23822">
    <property type="entry name" value="RWD_ScYIH1-like"/>
    <property type="match status" value="1"/>
</dbReference>
<comment type="similarity">
    <text evidence="2">Belongs to the IMPACT family.</text>
</comment>
<keyword evidence="3" id="KW-0963">Cytoplasm</keyword>
<reference evidence="8 9" key="1">
    <citation type="submission" date="2016-06" db="EMBL/GenBank/DDBJ databases">
        <authorList>
            <person name="Kjaerup R.B."/>
            <person name="Dalgaard T.S."/>
            <person name="Juul-Madsen H.R."/>
        </authorList>
    </citation>
    <scope>NUCLEOTIDE SEQUENCE [LARGE SCALE GENOMIC DNA]</scope>
    <source>
        <strain evidence="8 9">Pb300</strain>
    </source>
</reference>
<dbReference type="PROSITE" id="PS00910">
    <property type="entry name" value="UPF0029"/>
    <property type="match status" value="1"/>
</dbReference>
<dbReference type="GO" id="GO:0005737">
    <property type="term" value="C:cytoplasm"/>
    <property type="evidence" value="ECO:0007669"/>
    <property type="project" value="UniProtKB-SubCell"/>
</dbReference>
<dbReference type="Pfam" id="PF01205">
    <property type="entry name" value="Impact_N"/>
    <property type="match status" value="1"/>
</dbReference>
<feature type="domain" description="RWD" evidence="7">
    <location>
        <begin position="147"/>
        <end position="259"/>
    </location>
</feature>
<dbReference type="InterPro" id="IPR015422">
    <property type="entry name" value="PyrdxlP-dep_Trfase_small"/>
</dbReference>
<evidence type="ECO:0000313" key="9">
    <source>
        <dbReference type="Proteomes" id="UP000242814"/>
    </source>
</evidence>
<evidence type="ECO:0000256" key="6">
    <source>
        <dbReference type="ARBA" id="ARBA00023016"/>
    </source>
</evidence>
<evidence type="ECO:0000256" key="4">
    <source>
        <dbReference type="ARBA" id="ARBA00022491"/>
    </source>
</evidence>
<evidence type="ECO:0000256" key="5">
    <source>
        <dbReference type="ARBA" id="ARBA00022845"/>
    </source>
</evidence>
<dbReference type="Pfam" id="PF05773">
    <property type="entry name" value="RWD"/>
    <property type="match status" value="1"/>
</dbReference>
<gene>
    <name evidence="8" type="ORF">ACO22_01473</name>
</gene>
<dbReference type="Proteomes" id="UP000242814">
    <property type="component" value="Unassembled WGS sequence"/>
</dbReference>
<name>A0A1D2JLE1_PARBR</name>